<dbReference type="InterPro" id="IPR018188">
    <property type="entry name" value="RNase_T2_His_AS_1"/>
</dbReference>
<evidence type="ECO:0000313" key="7">
    <source>
        <dbReference type="Proteomes" id="UP001154078"/>
    </source>
</evidence>
<dbReference type="GO" id="GO:0003723">
    <property type="term" value="F:RNA binding"/>
    <property type="evidence" value="ECO:0007669"/>
    <property type="project" value="InterPro"/>
</dbReference>
<feature type="transmembrane region" description="Helical" evidence="5">
    <location>
        <begin position="16"/>
        <end position="37"/>
    </location>
</feature>
<dbReference type="InterPro" id="IPR033697">
    <property type="entry name" value="Ribonuclease_T2_eukaryotic"/>
</dbReference>
<proteinExistence type="inferred from homology"/>
<keyword evidence="5" id="KW-1133">Transmembrane helix</keyword>
<protein>
    <submittedName>
        <fullName evidence="6">Uncharacterized protein</fullName>
    </submittedName>
</protein>
<evidence type="ECO:0000256" key="1">
    <source>
        <dbReference type="ARBA" id="ARBA00007469"/>
    </source>
</evidence>
<evidence type="ECO:0000256" key="2">
    <source>
        <dbReference type="ARBA" id="ARBA00023157"/>
    </source>
</evidence>
<feature type="active site" evidence="3">
    <location>
        <position position="134"/>
    </location>
</feature>
<keyword evidence="5" id="KW-0812">Transmembrane</keyword>
<dbReference type="OrthoDB" id="435754at2759"/>
<keyword evidence="2" id="KW-1015">Disulfide bond</keyword>
<keyword evidence="7" id="KW-1185">Reference proteome</keyword>
<evidence type="ECO:0000256" key="5">
    <source>
        <dbReference type="SAM" id="Phobius"/>
    </source>
</evidence>
<dbReference type="InterPro" id="IPR001568">
    <property type="entry name" value="RNase_T2-like"/>
</dbReference>
<organism evidence="6 7">
    <name type="scientific">Brassicogethes aeneus</name>
    <name type="common">Rape pollen beetle</name>
    <name type="synonym">Meligethes aeneus</name>
    <dbReference type="NCBI Taxonomy" id="1431903"/>
    <lineage>
        <taxon>Eukaryota</taxon>
        <taxon>Metazoa</taxon>
        <taxon>Ecdysozoa</taxon>
        <taxon>Arthropoda</taxon>
        <taxon>Hexapoda</taxon>
        <taxon>Insecta</taxon>
        <taxon>Pterygota</taxon>
        <taxon>Neoptera</taxon>
        <taxon>Endopterygota</taxon>
        <taxon>Coleoptera</taxon>
        <taxon>Polyphaga</taxon>
        <taxon>Cucujiformia</taxon>
        <taxon>Nitidulidae</taxon>
        <taxon>Meligethinae</taxon>
        <taxon>Brassicogethes</taxon>
    </lineage>
</organism>
<dbReference type="PROSITE" id="PS00530">
    <property type="entry name" value="RNASE_T2_1"/>
    <property type="match status" value="1"/>
</dbReference>
<dbReference type="GO" id="GO:0006401">
    <property type="term" value="P:RNA catabolic process"/>
    <property type="evidence" value="ECO:0007669"/>
    <property type="project" value="UniProtKB-ARBA"/>
</dbReference>
<evidence type="ECO:0000256" key="3">
    <source>
        <dbReference type="PIRSR" id="PIRSR633697-1"/>
    </source>
</evidence>
<evidence type="ECO:0000256" key="4">
    <source>
        <dbReference type="RuleBase" id="RU004328"/>
    </source>
</evidence>
<dbReference type="PANTHER" id="PTHR11240:SF22">
    <property type="entry name" value="RIBONUCLEASE T2"/>
    <property type="match status" value="1"/>
</dbReference>
<evidence type="ECO:0000313" key="6">
    <source>
        <dbReference type="EMBL" id="CAH0555662.1"/>
    </source>
</evidence>
<dbReference type="PANTHER" id="PTHR11240">
    <property type="entry name" value="RIBONUCLEASE T2"/>
    <property type="match status" value="1"/>
</dbReference>
<dbReference type="CDD" id="cd01061">
    <property type="entry name" value="RNase_T2_euk"/>
    <property type="match status" value="1"/>
</dbReference>
<dbReference type="SUPFAM" id="SSF55895">
    <property type="entry name" value="Ribonuclease Rh-like"/>
    <property type="match status" value="3"/>
</dbReference>
<keyword evidence="5" id="KW-0472">Membrane</keyword>
<dbReference type="AlphaFoldDB" id="A0A9P0B5K6"/>
<dbReference type="EMBL" id="OV121135">
    <property type="protein sequence ID" value="CAH0555662.1"/>
    <property type="molecule type" value="Genomic_DNA"/>
</dbReference>
<dbReference type="Gene3D" id="3.90.730.10">
    <property type="entry name" value="Ribonuclease T2-like"/>
    <property type="match status" value="3"/>
</dbReference>
<gene>
    <name evidence="6" type="ORF">MELIAE_LOCUS6971</name>
</gene>
<dbReference type="GO" id="GO:0033897">
    <property type="term" value="F:ribonuclease T2 activity"/>
    <property type="evidence" value="ECO:0007669"/>
    <property type="project" value="InterPro"/>
</dbReference>
<dbReference type="InterPro" id="IPR033130">
    <property type="entry name" value="RNase_T2_His_AS_2"/>
</dbReference>
<feature type="active site" evidence="3">
    <location>
        <position position="77"/>
    </location>
</feature>
<dbReference type="Pfam" id="PF00445">
    <property type="entry name" value="Ribonuclease_T2"/>
    <property type="match status" value="2"/>
</dbReference>
<name>A0A9P0B5K6_BRAAE</name>
<feature type="active site" evidence="3">
    <location>
        <position position="138"/>
    </location>
</feature>
<dbReference type="InterPro" id="IPR036430">
    <property type="entry name" value="RNase_T2-like_sf"/>
</dbReference>
<comment type="similarity">
    <text evidence="1 4">Belongs to the RNase T2 family.</text>
</comment>
<reference evidence="6" key="1">
    <citation type="submission" date="2021-12" db="EMBL/GenBank/DDBJ databases">
        <authorList>
            <person name="King R."/>
        </authorList>
    </citation>
    <scope>NUCLEOTIDE SEQUENCE</scope>
</reference>
<accession>A0A9P0B5K6</accession>
<dbReference type="PROSITE" id="PS00531">
    <property type="entry name" value="RNASE_T2_2"/>
    <property type="match status" value="2"/>
</dbReference>
<dbReference type="Proteomes" id="UP001154078">
    <property type="component" value="Chromosome 4"/>
</dbReference>
<sequence length="513" mass="59216">MVYTKFDIRAHLAGRFKFFCVFSITFIATFIFIYFYVFNRHLIVTYDYEDNFDHLVFTQQWMPTYNTKLNIQNWTIHGLWPSSMNGNSPSFCHNITFDPDQIESLRGDMVKYWPGEHIKSGDVYNDSLSFWKHEWEKHGTCALALKTLKSEMDYFKTALDLHEKYNLLTMLQTIGFVPSLTSKYEVTEMLDKMTKLTGKNPSINCVENNVLAQISICMNNQFDLIDCPETVTVCNISKPISYAPIADVPQFDSLIFSQQWLPAYNKTMKSEWTIHGIWPNNFTGPSPLNCSDVPLDISQIQSILNDLNDNWPSCSKLDNPSFWSHEWTKHGTCAISLEKLATPLNYFNTGIELRQKHNISKILMEANITAGTDQVYDIKDIRKAFKNVPRLKCVDGNIAEIGICMNKSFNSIDCIQKKSNCDNFGKVKYEPSPPKSWDVMVLSQQWFPAFNKDLKLTNWTISHFWPQYNDGTYPTNCTGYKYESKSFSGDLVRFWPSVSSTTTSNIREKSLSL</sequence>